<evidence type="ECO:0000259" key="6">
    <source>
        <dbReference type="PROSITE" id="PS50977"/>
    </source>
</evidence>
<dbReference type="InterPro" id="IPR050109">
    <property type="entry name" value="HTH-type_TetR-like_transc_reg"/>
</dbReference>
<dbReference type="Proteomes" id="UP000515947">
    <property type="component" value="Chromosome"/>
</dbReference>
<name>A0A7G9RFG3_9ACTN</name>
<organism evidence="7 8">
    <name type="scientific">Nocardioides mesophilus</name>
    <dbReference type="NCBI Taxonomy" id="433659"/>
    <lineage>
        <taxon>Bacteria</taxon>
        <taxon>Bacillati</taxon>
        <taxon>Actinomycetota</taxon>
        <taxon>Actinomycetes</taxon>
        <taxon>Propionibacteriales</taxon>
        <taxon>Nocardioidaceae</taxon>
        <taxon>Nocardioides</taxon>
    </lineage>
</organism>
<dbReference type="AlphaFoldDB" id="A0A7G9RFG3"/>
<dbReference type="KEGG" id="nmes:H9L09_08410"/>
<dbReference type="EMBL" id="CP060713">
    <property type="protein sequence ID" value="QNN54338.1"/>
    <property type="molecule type" value="Genomic_DNA"/>
</dbReference>
<protein>
    <submittedName>
        <fullName evidence="7">TetR/AcrR family transcriptional regulator</fullName>
    </submittedName>
</protein>
<evidence type="ECO:0000256" key="3">
    <source>
        <dbReference type="ARBA" id="ARBA00023163"/>
    </source>
</evidence>
<evidence type="ECO:0000256" key="2">
    <source>
        <dbReference type="ARBA" id="ARBA00023125"/>
    </source>
</evidence>
<keyword evidence="2 4" id="KW-0238">DNA-binding</keyword>
<dbReference type="GO" id="GO:0003700">
    <property type="term" value="F:DNA-binding transcription factor activity"/>
    <property type="evidence" value="ECO:0007669"/>
    <property type="project" value="TreeGrafter"/>
</dbReference>
<dbReference type="GO" id="GO:0000976">
    <property type="term" value="F:transcription cis-regulatory region binding"/>
    <property type="evidence" value="ECO:0007669"/>
    <property type="project" value="TreeGrafter"/>
</dbReference>
<evidence type="ECO:0000256" key="5">
    <source>
        <dbReference type="SAM" id="MobiDB-lite"/>
    </source>
</evidence>
<dbReference type="Gene3D" id="1.10.357.10">
    <property type="entry name" value="Tetracycline Repressor, domain 2"/>
    <property type="match status" value="1"/>
</dbReference>
<dbReference type="Pfam" id="PF00440">
    <property type="entry name" value="TetR_N"/>
    <property type="match status" value="1"/>
</dbReference>
<feature type="DNA-binding region" description="H-T-H motif" evidence="4">
    <location>
        <begin position="36"/>
        <end position="55"/>
    </location>
</feature>
<dbReference type="InterPro" id="IPR009057">
    <property type="entry name" value="Homeodomain-like_sf"/>
</dbReference>
<dbReference type="InterPro" id="IPR001647">
    <property type="entry name" value="HTH_TetR"/>
</dbReference>
<keyword evidence="3" id="KW-0804">Transcription</keyword>
<dbReference type="PROSITE" id="PS50977">
    <property type="entry name" value="HTH_TETR_2"/>
    <property type="match status" value="1"/>
</dbReference>
<evidence type="ECO:0000313" key="7">
    <source>
        <dbReference type="EMBL" id="QNN54338.1"/>
    </source>
</evidence>
<feature type="region of interest" description="Disordered" evidence="5">
    <location>
        <begin position="199"/>
        <end position="223"/>
    </location>
</feature>
<proteinExistence type="predicted"/>
<keyword evidence="1" id="KW-0805">Transcription regulation</keyword>
<evidence type="ECO:0000256" key="1">
    <source>
        <dbReference type="ARBA" id="ARBA00023015"/>
    </source>
</evidence>
<dbReference type="RefSeq" id="WP_187580178.1">
    <property type="nucleotide sequence ID" value="NZ_CP060713.1"/>
</dbReference>
<evidence type="ECO:0000313" key="8">
    <source>
        <dbReference type="Proteomes" id="UP000515947"/>
    </source>
</evidence>
<keyword evidence="8" id="KW-1185">Reference proteome</keyword>
<reference evidence="7 8" key="1">
    <citation type="submission" date="2020-08" db="EMBL/GenBank/DDBJ databases">
        <title>Genome sequence of Nocardioides mesophilus KACC 16243T.</title>
        <authorList>
            <person name="Hyun D.-W."/>
            <person name="Bae J.-W."/>
        </authorList>
    </citation>
    <scope>NUCLEOTIDE SEQUENCE [LARGE SCALE GENOMIC DNA]</scope>
    <source>
        <strain evidence="7 8">KACC 16243</strain>
    </source>
</reference>
<evidence type="ECO:0000256" key="4">
    <source>
        <dbReference type="PROSITE-ProRule" id="PRU00335"/>
    </source>
</evidence>
<sequence length="223" mass="23499">MSTPYAAFGRTDQKGRTRAALVRAARDLVARGVSPTVEQAAAAAAVSRTTAYRYFPSQRALLAAAHPETDTASMLGEAPPEDPAARLDRVVAAVTDMIVETEPQQRTMLRLSLDAEPDTGVGALPLRQGRATAWITEALEELRVQLGDAELDRLVLAIRSAIGIEALVWLTDVGGLSRTEAVELMRWSARSLLQAALTTGPPSATAAPAASAVETAGPEESAE</sequence>
<feature type="domain" description="HTH tetR-type" evidence="6">
    <location>
        <begin position="15"/>
        <end position="73"/>
    </location>
</feature>
<dbReference type="PANTHER" id="PTHR30055:SF234">
    <property type="entry name" value="HTH-TYPE TRANSCRIPTIONAL REGULATOR BETI"/>
    <property type="match status" value="1"/>
</dbReference>
<accession>A0A7G9RFG3</accession>
<gene>
    <name evidence="7" type="ORF">H9L09_08410</name>
</gene>
<dbReference type="SUPFAM" id="SSF46689">
    <property type="entry name" value="Homeodomain-like"/>
    <property type="match status" value="1"/>
</dbReference>
<dbReference type="PANTHER" id="PTHR30055">
    <property type="entry name" value="HTH-TYPE TRANSCRIPTIONAL REGULATOR RUTR"/>
    <property type="match status" value="1"/>
</dbReference>